<dbReference type="EMBL" id="RJUF01000037">
    <property type="protein sequence ID" value="MCP9763728.1"/>
    <property type="molecule type" value="Genomic_DNA"/>
</dbReference>
<dbReference type="Pfam" id="PF13366">
    <property type="entry name" value="PDDEXK_3"/>
    <property type="match status" value="1"/>
</dbReference>
<dbReference type="InterPro" id="IPR026350">
    <property type="entry name" value="GxxExxY"/>
</dbReference>
<gene>
    <name evidence="1" type="ORF">EGI31_12265</name>
</gene>
<name>A0AAE3H2T0_9BACT</name>
<dbReference type="AlphaFoldDB" id="A0AAE3H2T0"/>
<dbReference type="Proteomes" id="UP001204144">
    <property type="component" value="Unassembled WGS sequence"/>
</dbReference>
<evidence type="ECO:0000313" key="2">
    <source>
        <dbReference type="Proteomes" id="UP001204144"/>
    </source>
</evidence>
<organism evidence="1 2">
    <name type="scientific">Lacihabitans soyangensis</name>
    <dbReference type="NCBI Taxonomy" id="869394"/>
    <lineage>
        <taxon>Bacteria</taxon>
        <taxon>Pseudomonadati</taxon>
        <taxon>Bacteroidota</taxon>
        <taxon>Cytophagia</taxon>
        <taxon>Cytophagales</taxon>
        <taxon>Leadbetterellaceae</taxon>
        <taxon>Lacihabitans</taxon>
    </lineage>
</organism>
<accession>A0AAE3H2T0</accession>
<protein>
    <submittedName>
        <fullName evidence="1">GxxExxY protein</fullName>
    </submittedName>
</protein>
<dbReference type="RefSeq" id="WP_255037500.1">
    <property type="nucleotide sequence ID" value="NZ_RJUF01000037.1"/>
</dbReference>
<proteinExistence type="predicted"/>
<dbReference type="NCBIfam" id="TIGR04256">
    <property type="entry name" value="GxxExxY"/>
    <property type="match status" value="1"/>
</dbReference>
<evidence type="ECO:0000313" key="1">
    <source>
        <dbReference type="EMBL" id="MCP9763728.1"/>
    </source>
</evidence>
<reference evidence="1 2" key="1">
    <citation type="submission" date="2018-11" db="EMBL/GenBank/DDBJ databases">
        <title>Novel bacteria species description.</title>
        <authorList>
            <person name="Han J.-H."/>
        </authorList>
    </citation>
    <scope>NUCLEOTIDE SEQUENCE [LARGE SCALE GENOMIC DNA]</scope>
    <source>
        <strain evidence="1 2">KCTC23259</strain>
    </source>
</reference>
<comment type="caution">
    <text evidence="1">The sequence shown here is derived from an EMBL/GenBank/DDBJ whole genome shotgun (WGS) entry which is preliminary data.</text>
</comment>
<sequence>MTQRFTEINELSGQILKHAFEIHTALGPGLLESAYKECLAYRLNKDGLFVEKEKPMPLIFEEIKLDQGYRLDLLVNDKIVVELKTVDCFTDVHIAQTLTYMRLGGFHLGLLINFKVKSLKDGIKRLIL</sequence>
<keyword evidence="2" id="KW-1185">Reference proteome</keyword>